<keyword evidence="3 6" id="KW-0812">Transmembrane</keyword>
<feature type="transmembrane region" description="Helical" evidence="6">
    <location>
        <begin position="75"/>
        <end position="103"/>
    </location>
</feature>
<comment type="caution">
    <text evidence="7">The sequence shown here is derived from an EMBL/GenBank/DDBJ whole genome shotgun (WGS) entry which is preliminary data.</text>
</comment>
<dbReference type="VEuPathDB" id="MicrosporidiaDB:ECANGB1_2768"/>
<dbReference type="GO" id="GO:0097020">
    <property type="term" value="F:COPII receptor activity"/>
    <property type="evidence" value="ECO:0007669"/>
    <property type="project" value="InterPro"/>
</dbReference>
<evidence type="ECO:0000256" key="2">
    <source>
        <dbReference type="ARBA" id="ARBA00008096"/>
    </source>
</evidence>
<evidence type="ECO:0000256" key="1">
    <source>
        <dbReference type="ARBA" id="ARBA00004141"/>
    </source>
</evidence>
<dbReference type="PANTHER" id="PTHR13144:SF0">
    <property type="entry name" value="PROTEIN TEX261"/>
    <property type="match status" value="1"/>
</dbReference>
<dbReference type="AlphaFoldDB" id="A0A1Y1SAF3"/>
<dbReference type="GO" id="GO:0005789">
    <property type="term" value="C:endoplasmic reticulum membrane"/>
    <property type="evidence" value="ECO:0007669"/>
    <property type="project" value="TreeGrafter"/>
</dbReference>
<dbReference type="GO" id="GO:0000139">
    <property type="term" value="C:Golgi membrane"/>
    <property type="evidence" value="ECO:0007669"/>
    <property type="project" value="TreeGrafter"/>
</dbReference>
<feature type="transmembrane region" description="Helical" evidence="6">
    <location>
        <begin position="33"/>
        <end position="55"/>
    </location>
</feature>
<evidence type="ECO:0000256" key="3">
    <source>
        <dbReference type="ARBA" id="ARBA00022692"/>
    </source>
</evidence>
<evidence type="ECO:0000313" key="8">
    <source>
        <dbReference type="Proteomes" id="UP000192639"/>
    </source>
</evidence>
<evidence type="ECO:0000256" key="5">
    <source>
        <dbReference type="ARBA" id="ARBA00023136"/>
    </source>
</evidence>
<evidence type="ECO:0000313" key="7">
    <source>
        <dbReference type="EMBL" id="ORD95187.1"/>
    </source>
</evidence>
<evidence type="ECO:0000256" key="4">
    <source>
        <dbReference type="ARBA" id="ARBA00022989"/>
    </source>
</evidence>
<gene>
    <name evidence="7" type="ORF">ECANGB1_2768</name>
</gene>
<keyword evidence="5 6" id="KW-0472">Membrane</keyword>
<protein>
    <submittedName>
        <fullName evidence="7">Uncharacterized protein</fullName>
    </submittedName>
</protein>
<reference evidence="7 8" key="1">
    <citation type="journal article" date="2017" name="Environ. Microbiol.">
        <title>Decay of the glycolytic pathway and adaptation to intranuclear parasitism within Enterocytozoonidae microsporidia.</title>
        <authorList>
            <person name="Wiredu Boakye D."/>
            <person name="Jaroenlak P."/>
            <person name="Prachumwat A."/>
            <person name="Williams T.A."/>
            <person name="Bateman K.S."/>
            <person name="Itsathitphaisarn O."/>
            <person name="Sritunyalucksana K."/>
            <person name="Paszkiewicz K.H."/>
            <person name="Moore K.A."/>
            <person name="Stentiford G.D."/>
            <person name="Williams B.A."/>
        </authorList>
    </citation>
    <scope>NUCLEOTIDE SEQUENCE [LARGE SCALE GENOMIC DNA]</scope>
    <source>
        <strain evidence="7 8">GB1</strain>
    </source>
</reference>
<feature type="transmembrane region" description="Helical" evidence="6">
    <location>
        <begin position="149"/>
        <end position="171"/>
    </location>
</feature>
<organism evidence="7 8">
    <name type="scientific">Enterospora canceri</name>
    <dbReference type="NCBI Taxonomy" id="1081671"/>
    <lineage>
        <taxon>Eukaryota</taxon>
        <taxon>Fungi</taxon>
        <taxon>Fungi incertae sedis</taxon>
        <taxon>Microsporidia</taxon>
        <taxon>Enterocytozoonidae</taxon>
        <taxon>Enterospora</taxon>
    </lineage>
</organism>
<accession>A0A1Y1SAF3</accession>
<feature type="transmembrane region" description="Helical" evidence="6">
    <location>
        <begin position="123"/>
        <end position="142"/>
    </location>
</feature>
<keyword evidence="4 6" id="KW-1133">Transmembrane helix</keyword>
<dbReference type="EMBL" id="LWDP01000001">
    <property type="protein sequence ID" value="ORD95187.1"/>
    <property type="molecule type" value="Genomic_DNA"/>
</dbReference>
<comment type="similarity">
    <text evidence="2">Belongs to the SVP26 family.</text>
</comment>
<comment type="subcellular location">
    <subcellularLocation>
        <location evidence="1">Membrane</location>
        <topology evidence="1">Multi-pass membrane protein</topology>
    </subcellularLocation>
</comment>
<dbReference type="OrthoDB" id="28257at2759"/>
<evidence type="ECO:0000256" key="6">
    <source>
        <dbReference type="SAM" id="Phobius"/>
    </source>
</evidence>
<dbReference type="GO" id="GO:0006888">
    <property type="term" value="P:endoplasmic reticulum to Golgi vesicle-mediated transport"/>
    <property type="evidence" value="ECO:0007669"/>
    <property type="project" value="InterPro"/>
</dbReference>
<dbReference type="GO" id="GO:0030134">
    <property type="term" value="C:COPII-coated ER to Golgi transport vesicle"/>
    <property type="evidence" value="ECO:0007669"/>
    <property type="project" value="TreeGrafter"/>
</dbReference>
<dbReference type="Proteomes" id="UP000192639">
    <property type="component" value="Unassembled WGS sequence"/>
</dbReference>
<proteinExistence type="inferred from homology"/>
<dbReference type="PANTHER" id="PTHR13144">
    <property type="entry name" value="TEX261 PROTEIN"/>
    <property type="match status" value="1"/>
</dbReference>
<sequence length="208" mass="24266">MHRVKEKLPNPRRLVHFSPEKSHNFYPTMFLEFLKVSGIFVTIVAAVIGVCIVTIRSIEYIEENTYAAKEKIVKIIYFTMACYIFFMLKGMSFLHLLLGLGIQYTFNILMHTYPAIKPEDPKFIGAVLGSLVNHFLMIKFFFDKSGSIFMIVFAFVIVWLTPFCMFFSMSATDDVLFVKNPNKPLKTYAGMFLDWLLHISKKRRERMQ</sequence>
<keyword evidence="8" id="KW-1185">Reference proteome</keyword>
<dbReference type="Pfam" id="PF04148">
    <property type="entry name" value="Erv26"/>
    <property type="match status" value="1"/>
</dbReference>
<name>A0A1Y1SAF3_9MICR</name>
<dbReference type="InterPro" id="IPR007277">
    <property type="entry name" value="Svp26/Tex261"/>
</dbReference>